<protein>
    <submittedName>
        <fullName evidence="7">DNA gyrase subunit A</fullName>
    </submittedName>
</protein>
<dbReference type="SUPFAM" id="SSF56719">
    <property type="entry name" value="Type II DNA topoisomerase"/>
    <property type="match status" value="1"/>
</dbReference>
<proteinExistence type="inferred from homology"/>
<keyword evidence="2" id="KW-0799">Topoisomerase</keyword>
<keyword evidence="3 5" id="KW-0238">DNA-binding</keyword>
<evidence type="ECO:0000256" key="2">
    <source>
        <dbReference type="ARBA" id="ARBA00023029"/>
    </source>
</evidence>
<evidence type="ECO:0000256" key="5">
    <source>
        <dbReference type="PROSITE-ProRule" id="PRU01384"/>
    </source>
</evidence>
<dbReference type="Gene3D" id="3.30.1360.40">
    <property type="match status" value="1"/>
</dbReference>
<dbReference type="EMBL" id="BQXS01001520">
    <property type="protein sequence ID" value="GKT30728.1"/>
    <property type="molecule type" value="Genomic_DNA"/>
</dbReference>
<evidence type="ECO:0000313" key="8">
    <source>
        <dbReference type="Proteomes" id="UP001057375"/>
    </source>
</evidence>
<comment type="caution">
    <text evidence="5">Lacks conserved residue(s) required for the propagation of feature annotation.</text>
</comment>
<dbReference type="Proteomes" id="UP001057375">
    <property type="component" value="Unassembled WGS sequence"/>
</dbReference>
<comment type="similarity">
    <text evidence="1">Belongs to the type II topoisomerase GyrA/ParC subunit family.</text>
</comment>
<dbReference type="PROSITE" id="PS52040">
    <property type="entry name" value="TOPO_IIA"/>
    <property type="match status" value="1"/>
</dbReference>
<sequence>MDFIKGPDFPTGALCFGGKGLREAYLTGREKNGRQSIVITEIPYALNKSSMVEKIAQLVGEGKIEGVSDLRDESDRKGIRVVVDLKKGAIADIIINSLYKFTQLEQSFGINMMAVNSNRPQLMNLKQILAAFLEHRREVIIRRTRFDL</sequence>
<evidence type="ECO:0000256" key="4">
    <source>
        <dbReference type="ARBA" id="ARBA00023235"/>
    </source>
</evidence>
<keyword evidence="4" id="KW-0413">Isomerase</keyword>
<evidence type="ECO:0000256" key="3">
    <source>
        <dbReference type="ARBA" id="ARBA00023125"/>
    </source>
</evidence>
<evidence type="ECO:0000313" key="7">
    <source>
        <dbReference type="EMBL" id="GKT30728.1"/>
    </source>
</evidence>
<comment type="caution">
    <text evidence="7">The sequence shown here is derived from an EMBL/GenBank/DDBJ whole genome shotgun (WGS) entry which is preliminary data.</text>
</comment>
<dbReference type="InterPro" id="IPR050220">
    <property type="entry name" value="Type_II_DNA_Topoisomerases"/>
</dbReference>
<dbReference type="InterPro" id="IPR002205">
    <property type="entry name" value="Topo_IIA_dom_A"/>
</dbReference>
<name>A0ABQ5KDV1_9EUKA</name>
<feature type="non-terminal residue" evidence="7">
    <location>
        <position position="148"/>
    </location>
</feature>
<dbReference type="PANTHER" id="PTHR43493:SF5">
    <property type="entry name" value="DNA GYRASE SUBUNIT A, CHLOROPLASTIC_MITOCHONDRIAL"/>
    <property type="match status" value="1"/>
</dbReference>
<dbReference type="Pfam" id="PF00521">
    <property type="entry name" value="DNA_topoisoIV"/>
    <property type="match status" value="1"/>
</dbReference>
<dbReference type="SMART" id="SM00434">
    <property type="entry name" value="TOP4c"/>
    <property type="match status" value="1"/>
</dbReference>
<dbReference type="PANTHER" id="PTHR43493">
    <property type="entry name" value="DNA GYRASE/TOPOISOMERASE SUBUNIT A"/>
    <property type="match status" value="1"/>
</dbReference>
<dbReference type="Gene3D" id="3.90.199.10">
    <property type="entry name" value="Topoisomerase II, domain 5"/>
    <property type="match status" value="1"/>
</dbReference>
<dbReference type="InterPro" id="IPR013758">
    <property type="entry name" value="Topo_IIA_A/C_ab"/>
</dbReference>
<dbReference type="InterPro" id="IPR013760">
    <property type="entry name" value="Topo_IIA-like_dom_sf"/>
</dbReference>
<reference evidence="7" key="1">
    <citation type="submission" date="2022-03" db="EMBL/GenBank/DDBJ databases">
        <title>Draft genome sequence of Aduncisulcus paluster, a free-living microaerophilic Fornicata.</title>
        <authorList>
            <person name="Yuyama I."/>
            <person name="Kume K."/>
            <person name="Tamura T."/>
            <person name="Inagaki Y."/>
            <person name="Hashimoto T."/>
        </authorList>
    </citation>
    <scope>NUCLEOTIDE SEQUENCE</scope>
    <source>
        <strain evidence="7">NY0171</strain>
    </source>
</reference>
<accession>A0ABQ5KDV1</accession>
<evidence type="ECO:0000259" key="6">
    <source>
        <dbReference type="PROSITE" id="PS52040"/>
    </source>
</evidence>
<keyword evidence="8" id="KW-1185">Reference proteome</keyword>
<feature type="domain" description="Topo IIA-type catalytic" evidence="6">
    <location>
        <begin position="1"/>
        <end position="148"/>
    </location>
</feature>
<evidence type="ECO:0000256" key="1">
    <source>
        <dbReference type="ARBA" id="ARBA00008263"/>
    </source>
</evidence>
<organism evidence="7 8">
    <name type="scientific">Aduncisulcus paluster</name>
    <dbReference type="NCBI Taxonomy" id="2918883"/>
    <lineage>
        <taxon>Eukaryota</taxon>
        <taxon>Metamonada</taxon>
        <taxon>Carpediemonas-like organisms</taxon>
        <taxon>Aduncisulcus</taxon>
    </lineage>
</organism>
<gene>
    <name evidence="7" type="ORF">ADUPG1_001664</name>
</gene>